<keyword evidence="6" id="KW-1185">Reference proteome</keyword>
<proteinExistence type="inferred from homology"/>
<accession>A0ABM0JSY7</accession>
<keyword evidence="4" id="KW-0804">Transcription</keyword>
<protein>
    <submittedName>
        <fullName evidence="7">DNA-directed RNA polymerase I subunit RPA49</fullName>
    </submittedName>
</protein>
<keyword evidence="5" id="KW-0539">Nucleus</keyword>
<dbReference type="PANTHER" id="PTHR14440">
    <property type="entry name" value="DNA-DIRECTED RNA POLYMERASE I SUBUNIT RPA49"/>
    <property type="match status" value="1"/>
</dbReference>
<dbReference type="Proteomes" id="UP000694888">
    <property type="component" value="Unplaced"/>
</dbReference>
<gene>
    <name evidence="7" type="primary">LOC101856349</name>
</gene>
<evidence type="ECO:0000256" key="2">
    <source>
        <dbReference type="ARBA" id="ARBA00009430"/>
    </source>
</evidence>
<evidence type="ECO:0000256" key="1">
    <source>
        <dbReference type="ARBA" id="ARBA00004604"/>
    </source>
</evidence>
<evidence type="ECO:0000256" key="3">
    <source>
        <dbReference type="ARBA" id="ARBA00022478"/>
    </source>
</evidence>
<evidence type="ECO:0000313" key="7">
    <source>
        <dbReference type="RefSeq" id="XP_005100784.1"/>
    </source>
</evidence>
<comment type="similarity">
    <text evidence="2">Belongs to the eukaryotic RPA49/POLR1E RNA polymerase subunit family.</text>
</comment>
<dbReference type="InterPro" id="IPR009668">
    <property type="entry name" value="RNA_pol-assoc_fac_A49-like"/>
</dbReference>
<reference evidence="7" key="1">
    <citation type="submission" date="2025-08" db="UniProtKB">
        <authorList>
            <consortium name="RefSeq"/>
        </authorList>
    </citation>
    <scope>IDENTIFICATION</scope>
</reference>
<dbReference type="RefSeq" id="XP_005100784.1">
    <property type="nucleotide sequence ID" value="XM_005100727.3"/>
</dbReference>
<dbReference type="Pfam" id="PF06870">
    <property type="entry name" value="RNA_pol_I_A49"/>
    <property type="match status" value="1"/>
</dbReference>
<comment type="subcellular location">
    <subcellularLocation>
        <location evidence="1">Nucleus</location>
        <location evidence="1">Nucleolus</location>
    </subcellularLocation>
</comment>
<dbReference type="GO" id="GO:0000428">
    <property type="term" value="C:DNA-directed RNA polymerase complex"/>
    <property type="evidence" value="ECO:0007669"/>
    <property type="project" value="UniProtKB-KW"/>
</dbReference>
<keyword evidence="3 7" id="KW-0240">DNA-directed RNA polymerase</keyword>
<evidence type="ECO:0000256" key="5">
    <source>
        <dbReference type="ARBA" id="ARBA00023242"/>
    </source>
</evidence>
<sequence length="407" mass="46139">MPVFEVTDGEASQVVTAVKFSHGDPMRVKGRSQMTWQFYRQKKSNAQKGKEKRIVTAKVDDMTYVGKNFGASANSSADSCDYYMGVLDKTTGKMRVLPAQLFHLEPWFEESETIGESNADKSYRDKTDDLTKEFGSGRNQRAVLKRQRNKLDEEMLSVTTKSVAETSIVQEEASGKAGELIVTETSAVPPHNKEASRPEDVYKLKDIISPEIMGPLSEQCQALFNGTKEDIEAWTREKAFPQFILNKLSTLSVREDARLLQCQCLIYLNCLMKMFVMKHQQIRLKDPLPSDWKFPIKKHILNQFTLETVENGRKRRQFPGRLKDLMLSHILVLCLKLSSFQVNLNTLLADLNVARKRLITHSTILGCTVKSAKNPAGAMEGMSYIASLSIPLKFPELKMHSKKSRFM</sequence>
<evidence type="ECO:0000256" key="4">
    <source>
        <dbReference type="ARBA" id="ARBA00023163"/>
    </source>
</evidence>
<dbReference type="GeneID" id="101856349"/>
<evidence type="ECO:0000313" key="6">
    <source>
        <dbReference type="Proteomes" id="UP000694888"/>
    </source>
</evidence>
<name>A0ABM0JSY7_APLCA</name>
<organism evidence="6 7">
    <name type="scientific">Aplysia californica</name>
    <name type="common">California sea hare</name>
    <dbReference type="NCBI Taxonomy" id="6500"/>
    <lineage>
        <taxon>Eukaryota</taxon>
        <taxon>Metazoa</taxon>
        <taxon>Spiralia</taxon>
        <taxon>Lophotrochozoa</taxon>
        <taxon>Mollusca</taxon>
        <taxon>Gastropoda</taxon>
        <taxon>Heterobranchia</taxon>
        <taxon>Euthyneura</taxon>
        <taxon>Tectipleura</taxon>
        <taxon>Aplysiida</taxon>
        <taxon>Aplysioidea</taxon>
        <taxon>Aplysiidae</taxon>
        <taxon>Aplysia</taxon>
    </lineage>
</organism>